<dbReference type="PANTHER" id="PTHR48025:SF1">
    <property type="entry name" value="RRM DOMAIN-CONTAINING PROTEIN"/>
    <property type="match status" value="1"/>
</dbReference>
<dbReference type="SMART" id="SM00360">
    <property type="entry name" value="RRM"/>
    <property type="match status" value="1"/>
</dbReference>
<evidence type="ECO:0000313" key="4">
    <source>
        <dbReference type="Proteomes" id="UP000190852"/>
    </source>
</evidence>
<dbReference type="FunFam" id="3.30.70.330:FF:000381">
    <property type="entry name" value="RNA-binding proteins (RRM domain)"/>
    <property type="match status" value="1"/>
</dbReference>
<dbReference type="PANTHER" id="PTHR48025">
    <property type="entry name" value="OS02G0815200 PROTEIN"/>
    <property type="match status" value="1"/>
</dbReference>
<dbReference type="Proteomes" id="UP000190852">
    <property type="component" value="Unassembled WGS sequence"/>
</dbReference>
<dbReference type="InterPro" id="IPR035979">
    <property type="entry name" value="RBD_domain_sf"/>
</dbReference>
<dbReference type="SUPFAM" id="SSF54928">
    <property type="entry name" value="RNA-binding domain, RBD"/>
    <property type="match status" value="1"/>
</dbReference>
<gene>
    <name evidence="3" type="ORF">SAMN05660349_02870</name>
</gene>
<dbReference type="InterPro" id="IPR000504">
    <property type="entry name" value="RRM_dom"/>
</dbReference>
<proteinExistence type="predicted"/>
<keyword evidence="1" id="KW-0694">RNA-binding</keyword>
<keyword evidence="4" id="KW-1185">Reference proteome</keyword>
<dbReference type="InterPro" id="IPR012677">
    <property type="entry name" value="Nucleotide-bd_a/b_plait_sf"/>
</dbReference>
<evidence type="ECO:0000256" key="1">
    <source>
        <dbReference type="ARBA" id="ARBA00022884"/>
    </source>
</evidence>
<accession>A0A1T5EBD0</accession>
<protein>
    <submittedName>
        <fullName evidence="3">RNA recognition motif. (A.k.a. RRM, RBD, or RNP domain)</fullName>
    </submittedName>
</protein>
<dbReference type="GO" id="GO:0003729">
    <property type="term" value="F:mRNA binding"/>
    <property type="evidence" value="ECO:0007669"/>
    <property type="project" value="TreeGrafter"/>
</dbReference>
<dbReference type="Pfam" id="PF00076">
    <property type="entry name" value="RRM_1"/>
    <property type="match status" value="1"/>
</dbReference>
<dbReference type="InterPro" id="IPR050502">
    <property type="entry name" value="Euk_RNA-bind_prot"/>
</dbReference>
<dbReference type="Gene3D" id="3.30.70.330">
    <property type="match status" value="1"/>
</dbReference>
<dbReference type="EMBL" id="FUYQ01000025">
    <property type="protein sequence ID" value="SKB81161.1"/>
    <property type="molecule type" value="Genomic_DNA"/>
</dbReference>
<dbReference type="PROSITE" id="PS50102">
    <property type="entry name" value="RRM"/>
    <property type="match status" value="1"/>
</dbReference>
<reference evidence="4" key="1">
    <citation type="submission" date="2017-02" db="EMBL/GenBank/DDBJ databases">
        <authorList>
            <person name="Varghese N."/>
            <person name="Submissions S."/>
        </authorList>
    </citation>
    <scope>NUCLEOTIDE SEQUENCE [LARGE SCALE GENOMIC DNA]</scope>
    <source>
        <strain evidence="4">DSM 24967</strain>
    </source>
</reference>
<feature type="domain" description="RRM" evidence="2">
    <location>
        <begin position="1"/>
        <end position="79"/>
    </location>
</feature>
<dbReference type="AlphaFoldDB" id="A0A1T5EBD0"/>
<evidence type="ECO:0000259" key="2">
    <source>
        <dbReference type="PROSITE" id="PS50102"/>
    </source>
</evidence>
<evidence type="ECO:0000313" key="3">
    <source>
        <dbReference type="EMBL" id="SKB81161.1"/>
    </source>
</evidence>
<name>A0A1T5EBD0_9BACT</name>
<sequence>MNIYIGNLSYSVKESDLKEVMEDYGTVDSVKLIIDRDTRRSKGFAFVEMPNDQEAKNAINELNGAEYQGRQMVLKEATPKESAPRRSY</sequence>
<dbReference type="RefSeq" id="WP_068180992.1">
    <property type="nucleotide sequence ID" value="NZ_FUYQ01000025.1"/>
</dbReference>
<organism evidence="3 4">
    <name type="scientific">Parabacteroides chartae</name>
    <dbReference type="NCBI Taxonomy" id="1037355"/>
    <lineage>
        <taxon>Bacteria</taxon>
        <taxon>Pseudomonadati</taxon>
        <taxon>Bacteroidota</taxon>
        <taxon>Bacteroidia</taxon>
        <taxon>Bacteroidales</taxon>
        <taxon>Tannerellaceae</taxon>
        <taxon>Parabacteroides</taxon>
    </lineage>
</organism>